<dbReference type="Proteomes" id="UP000011991">
    <property type="component" value="Unassembled WGS sequence"/>
</dbReference>
<gene>
    <name evidence="2" type="ORF">RMSM_04644</name>
</gene>
<proteinExistence type="predicted"/>
<feature type="compositionally biased region" description="Low complexity" evidence="1">
    <location>
        <begin position="75"/>
        <end position="86"/>
    </location>
</feature>
<evidence type="ECO:0000313" key="3">
    <source>
        <dbReference type="Proteomes" id="UP000011991"/>
    </source>
</evidence>
<evidence type="ECO:0000313" key="2">
    <source>
        <dbReference type="EMBL" id="EMI18440.1"/>
    </source>
</evidence>
<dbReference type="PATRIC" id="fig|1265738.3.peg.4665"/>
<accession>M5RGI7</accession>
<protein>
    <submittedName>
        <fullName evidence="2">Uncharacterized protein</fullName>
    </submittedName>
</protein>
<reference evidence="2 3" key="1">
    <citation type="journal article" date="2013" name="Mar. Genomics">
        <title>Expression of sulfatases in Rhodopirellula baltica and the diversity of sulfatases in the genus Rhodopirellula.</title>
        <authorList>
            <person name="Wegner C.E."/>
            <person name="Richter-Heitmann T."/>
            <person name="Klindworth A."/>
            <person name="Klockow C."/>
            <person name="Richter M."/>
            <person name="Achstetter T."/>
            <person name="Glockner F.O."/>
            <person name="Harder J."/>
        </authorList>
    </citation>
    <scope>NUCLEOTIDE SEQUENCE [LARGE SCALE GENOMIC DNA]</scope>
    <source>
        <strain evidence="2 3">SM1</strain>
    </source>
</reference>
<comment type="caution">
    <text evidence="2">The sequence shown here is derived from an EMBL/GenBank/DDBJ whole genome shotgun (WGS) entry which is preliminary data.</text>
</comment>
<name>M5RGI7_9BACT</name>
<organism evidence="2 3">
    <name type="scientific">Rhodopirellula maiorica SM1</name>
    <dbReference type="NCBI Taxonomy" id="1265738"/>
    <lineage>
        <taxon>Bacteria</taxon>
        <taxon>Pseudomonadati</taxon>
        <taxon>Planctomycetota</taxon>
        <taxon>Planctomycetia</taxon>
        <taxon>Pirellulales</taxon>
        <taxon>Pirellulaceae</taxon>
        <taxon>Novipirellula</taxon>
    </lineage>
</organism>
<dbReference type="AlphaFoldDB" id="M5RGI7"/>
<dbReference type="EMBL" id="ANOG01000666">
    <property type="protein sequence ID" value="EMI18440.1"/>
    <property type="molecule type" value="Genomic_DNA"/>
</dbReference>
<sequence>MATAVAVLFLLWVFRSEAKVKGEPVSPAQWVSAGSKAGAVSDFDVPVDDEVAGLEELPVEMSLNQVAVSAAQVAASSSSANGQNGDAAERGEDGRAAGPDSGSSLLVPPAERWQLVFAASDRADYAVKLDHFAIELGVVGGGRSGVDYAFDLSRSEGPRKRHLSASSEEKRIYFRYTDASPLKGWSHELIRHSGIELTAERVEMMFIPAELERQLLAIELAFANRNGHESLQSVRRTVFSLDQSAGDWVWQVASQRYRTSD</sequence>
<keyword evidence="3" id="KW-1185">Reference proteome</keyword>
<evidence type="ECO:0000256" key="1">
    <source>
        <dbReference type="SAM" id="MobiDB-lite"/>
    </source>
</evidence>
<feature type="region of interest" description="Disordered" evidence="1">
    <location>
        <begin position="75"/>
        <end position="105"/>
    </location>
</feature>